<gene>
    <name evidence="2" type="ORF">OSB1V03_LOCUS17310</name>
</gene>
<evidence type="ECO:0000259" key="1">
    <source>
        <dbReference type="PROSITE" id="PS51767"/>
    </source>
</evidence>
<feature type="non-terminal residue" evidence="2">
    <location>
        <position position="1"/>
    </location>
</feature>
<dbReference type="Proteomes" id="UP000759131">
    <property type="component" value="Unassembled WGS sequence"/>
</dbReference>
<organism evidence="2">
    <name type="scientific">Medioppia subpectinata</name>
    <dbReference type="NCBI Taxonomy" id="1979941"/>
    <lineage>
        <taxon>Eukaryota</taxon>
        <taxon>Metazoa</taxon>
        <taxon>Ecdysozoa</taxon>
        <taxon>Arthropoda</taxon>
        <taxon>Chelicerata</taxon>
        <taxon>Arachnida</taxon>
        <taxon>Acari</taxon>
        <taxon>Acariformes</taxon>
        <taxon>Sarcoptiformes</taxon>
        <taxon>Oribatida</taxon>
        <taxon>Brachypylina</taxon>
        <taxon>Oppioidea</taxon>
        <taxon>Oppiidae</taxon>
        <taxon>Medioppia</taxon>
    </lineage>
</organism>
<dbReference type="PROSITE" id="PS51767">
    <property type="entry name" value="PEPTIDASE_A1"/>
    <property type="match status" value="1"/>
</dbReference>
<feature type="domain" description="Peptidase A1" evidence="1">
    <location>
        <begin position="1"/>
        <end position="60"/>
    </location>
</feature>
<evidence type="ECO:0000313" key="3">
    <source>
        <dbReference type="Proteomes" id="UP000759131"/>
    </source>
</evidence>
<dbReference type="SUPFAM" id="SSF50630">
    <property type="entry name" value="Acid proteases"/>
    <property type="match status" value="1"/>
</dbReference>
<dbReference type="EMBL" id="CAJPIZ010020631">
    <property type="protein sequence ID" value="CAG2117357.1"/>
    <property type="molecule type" value="Genomic_DNA"/>
</dbReference>
<accession>A0A7R9QA44</accession>
<dbReference type="InterPro" id="IPR021109">
    <property type="entry name" value="Peptidase_aspartic_dom_sf"/>
</dbReference>
<dbReference type="InterPro" id="IPR033121">
    <property type="entry name" value="PEPTIDASE_A1"/>
</dbReference>
<dbReference type="Pfam" id="PF00026">
    <property type="entry name" value="Asp"/>
    <property type="match status" value="1"/>
</dbReference>
<sequence>HESIADNGTSLIVRSQHKIARINRAIGATYQSDGQYVIDCRLVQSLPTVTFIIAGQAIRV</sequence>
<proteinExistence type="predicted"/>
<dbReference type="EMBL" id="OC875206">
    <property type="protein sequence ID" value="CAD7638282.1"/>
    <property type="molecule type" value="Genomic_DNA"/>
</dbReference>
<name>A0A7R9QA44_9ACAR</name>
<evidence type="ECO:0000313" key="2">
    <source>
        <dbReference type="EMBL" id="CAD7638282.1"/>
    </source>
</evidence>
<keyword evidence="3" id="KW-1185">Reference proteome</keyword>
<protein>
    <recommendedName>
        <fullName evidence="1">Peptidase A1 domain-containing protein</fullName>
    </recommendedName>
</protein>
<dbReference type="OrthoDB" id="771136at2759"/>
<reference evidence="2" key="1">
    <citation type="submission" date="2020-11" db="EMBL/GenBank/DDBJ databases">
        <authorList>
            <person name="Tran Van P."/>
        </authorList>
    </citation>
    <scope>NUCLEOTIDE SEQUENCE</scope>
</reference>
<dbReference type="Gene3D" id="2.40.70.10">
    <property type="entry name" value="Acid Proteases"/>
    <property type="match status" value="1"/>
</dbReference>
<dbReference type="AlphaFoldDB" id="A0A7R9QA44"/>